<dbReference type="AlphaFoldDB" id="A0A816VID0"/>
<sequence>MSLSIENLPVEVWHIIFSFIEAPDLERAFSHLNYFITDLLRSSNLRVCLNVKTGGCKELRISRISFCHEAIESLNGNIHGSSDVLIFLQTVGTLSNLRSLSLHIRRKTKLHLLASILPRLPCLEHLTVRCNIFNAGRGIELLYTEMLKLPQLRMCELRLSRDYFDMSDFNPILPISSSIRRFHIDAWVRSVDLCHLLKCMPSLRFLNAYLYHHNRSSWNDLSLPQLTKTACVSLINEHINLDSLAQAAPRLIYFRLQIEPYRGQFTREFLETYGFNNPEVKHVHVQMTLKKNINFAVIKFRFPEKILTNTITTAFGEIAYGQYECSLFDWHVIDDIKTTNNHTQWTHVHCGSFYIFHGEHVNKFVHLVCVPRNNSLREGIQAESITKQVLFHVHWIYQLIQTTILKSIFIYSAVGSHEIKIGECFRDVEHLEYILRYCLLVPEINTHLLERNIVLQSYSIGQYGSSGSSFGGLGSGCSSLSGFGSSGSSLGGLGSSGSSFGGLGSSRNTFGGLGSSGSSVGGLGSSGNSSSGLGSSGSSMGGLGRSSGNSISGFGSSGSSFGGLGSSGTTFGSLESSGSSLGGLGSSGSPFGGLGSSGSSFGSIGSGSSTFGDPRKVINSFGSLGGYGNPLGNVGNRIRTFGSLGGGGNSFGGLGIGRTAFGAPGQGWNSYPGLMQDKSVLSSGITSSQLKAIMPLNKHPEYLTHINNALVEGNINMPARKAAFLAQLAHESGQLRYMKEIASGEAYEGREDLGNNQPGDGKLFKGRGPIQLTGRANYAAAGKDLGLDLVNNPELVETPEVGFRTSVWFWNKRQLNKLADRNTLKDFRNITKKINGGNNGSADREKYWKQASKVLKEQ</sequence>
<evidence type="ECO:0000313" key="10">
    <source>
        <dbReference type="Proteomes" id="UP000663856"/>
    </source>
</evidence>
<dbReference type="PANTHER" id="PTHR22595">
    <property type="entry name" value="CHITINASE-RELATED"/>
    <property type="match status" value="1"/>
</dbReference>
<dbReference type="GO" id="GO:0050832">
    <property type="term" value="P:defense response to fungus"/>
    <property type="evidence" value="ECO:0007669"/>
    <property type="project" value="TreeGrafter"/>
</dbReference>
<dbReference type="Pfam" id="PF00182">
    <property type="entry name" value="Glyco_hydro_19"/>
    <property type="match status" value="1"/>
</dbReference>
<evidence type="ECO:0000256" key="3">
    <source>
        <dbReference type="ARBA" id="ARBA00022729"/>
    </source>
</evidence>
<dbReference type="EC" id="3.2.1.14" evidence="2"/>
<feature type="domain" description="Glycoside hydrolase family 19 catalytic" evidence="8">
    <location>
        <begin position="759"/>
        <end position="818"/>
    </location>
</feature>
<dbReference type="InterPro" id="IPR023346">
    <property type="entry name" value="Lysozyme-like_dom_sf"/>
</dbReference>
<evidence type="ECO:0000256" key="7">
    <source>
        <dbReference type="SAM" id="MobiDB-lite"/>
    </source>
</evidence>
<name>A0A816VID0_9BILA</name>
<reference evidence="9" key="1">
    <citation type="submission" date="2021-02" db="EMBL/GenBank/DDBJ databases">
        <authorList>
            <person name="Nowell W R."/>
        </authorList>
    </citation>
    <scope>NUCLEOTIDE SEQUENCE</scope>
</reference>
<organism evidence="9 10">
    <name type="scientific">Rotaria magnacalcarata</name>
    <dbReference type="NCBI Taxonomy" id="392030"/>
    <lineage>
        <taxon>Eukaryota</taxon>
        <taxon>Metazoa</taxon>
        <taxon>Spiralia</taxon>
        <taxon>Gnathifera</taxon>
        <taxon>Rotifera</taxon>
        <taxon>Eurotatoria</taxon>
        <taxon>Bdelloidea</taxon>
        <taxon>Philodinida</taxon>
        <taxon>Philodinidae</taxon>
        <taxon>Rotaria</taxon>
    </lineage>
</organism>
<evidence type="ECO:0000256" key="6">
    <source>
        <dbReference type="ARBA" id="ARBA00023295"/>
    </source>
</evidence>
<dbReference type="SUPFAM" id="SSF52047">
    <property type="entry name" value="RNI-like"/>
    <property type="match status" value="1"/>
</dbReference>
<dbReference type="CDD" id="cd00325">
    <property type="entry name" value="chitinase_GH19"/>
    <property type="match status" value="1"/>
</dbReference>
<keyword evidence="4" id="KW-0378">Hydrolase</keyword>
<comment type="caution">
    <text evidence="9">The sequence shown here is derived from an EMBL/GenBank/DDBJ whole genome shotgun (WGS) entry which is preliminary data.</text>
</comment>
<gene>
    <name evidence="9" type="ORF">WKI299_LOCUS24976</name>
</gene>
<accession>A0A816VID0</accession>
<proteinExistence type="predicted"/>
<keyword evidence="5" id="KW-0119">Carbohydrate metabolism</keyword>
<dbReference type="Gene3D" id="3.80.10.10">
    <property type="entry name" value="Ribonuclease Inhibitor"/>
    <property type="match status" value="1"/>
</dbReference>
<evidence type="ECO:0000256" key="4">
    <source>
        <dbReference type="ARBA" id="ARBA00022801"/>
    </source>
</evidence>
<dbReference type="GO" id="GO:0016998">
    <property type="term" value="P:cell wall macromolecule catabolic process"/>
    <property type="evidence" value="ECO:0007669"/>
    <property type="project" value="InterPro"/>
</dbReference>
<feature type="region of interest" description="Disordered" evidence="7">
    <location>
        <begin position="521"/>
        <end position="544"/>
    </location>
</feature>
<dbReference type="SUPFAM" id="SSF53955">
    <property type="entry name" value="Lysozyme-like"/>
    <property type="match status" value="1"/>
</dbReference>
<dbReference type="GO" id="GO:0006032">
    <property type="term" value="P:chitin catabolic process"/>
    <property type="evidence" value="ECO:0007669"/>
    <property type="project" value="InterPro"/>
</dbReference>
<dbReference type="Proteomes" id="UP000663856">
    <property type="component" value="Unassembled WGS sequence"/>
</dbReference>
<dbReference type="EMBL" id="CAJNRF010010736">
    <property type="protein sequence ID" value="CAF2124139.1"/>
    <property type="molecule type" value="Genomic_DNA"/>
</dbReference>
<feature type="compositionally biased region" description="Low complexity" evidence="7">
    <location>
        <begin position="526"/>
        <end position="538"/>
    </location>
</feature>
<keyword evidence="6" id="KW-0326">Glycosidase</keyword>
<comment type="catalytic activity">
    <reaction evidence="1">
        <text>Random endo-hydrolysis of N-acetyl-beta-D-glucosaminide (1-&gt;4)-beta-linkages in chitin and chitodextrins.</text>
        <dbReference type="EC" id="3.2.1.14"/>
    </reaction>
</comment>
<protein>
    <recommendedName>
        <fullName evidence="2">chitinase</fullName>
        <ecNumber evidence="2">3.2.1.14</ecNumber>
    </recommendedName>
</protein>
<dbReference type="Gene3D" id="1.10.530.10">
    <property type="match status" value="1"/>
</dbReference>
<evidence type="ECO:0000256" key="5">
    <source>
        <dbReference type="ARBA" id="ARBA00023277"/>
    </source>
</evidence>
<keyword evidence="3" id="KW-0732">Signal</keyword>
<evidence type="ECO:0000259" key="8">
    <source>
        <dbReference type="Pfam" id="PF00182"/>
    </source>
</evidence>
<evidence type="ECO:0000256" key="2">
    <source>
        <dbReference type="ARBA" id="ARBA00012729"/>
    </source>
</evidence>
<dbReference type="GO" id="GO:0008843">
    <property type="term" value="F:endochitinase activity"/>
    <property type="evidence" value="ECO:0007669"/>
    <property type="project" value="UniProtKB-EC"/>
</dbReference>
<evidence type="ECO:0000256" key="1">
    <source>
        <dbReference type="ARBA" id="ARBA00000822"/>
    </source>
</evidence>
<evidence type="ECO:0000313" key="9">
    <source>
        <dbReference type="EMBL" id="CAF2124139.1"/>
    </source>
</evidence>
<dbReference type="PANTHER" id="PTHR22595:SF171">
    <property type="entry name" value="BASIC ENDOCHITINASE B"/>
    <property type="match status" value="1"/>
</dbReference>
<dbReference type="InterPro" id="IPR000726">
    <property type="entry name" value="Glyco_hydro_19_cat"/>
</dbReference>
<dbReference type="InterPro" id="IPR032675">
    <property type="entry name" value="LRR_dom_sf"/>
</dbReference>